<accession>M2B3X1</accession>
<dbReference type="Proteomes" id="UP000016183">
    <property type="component" value="Unassembled WGS sequence"/>
</dbReference>
<comment type="caution">
    <text evidence="1">The sequence shown here is derived from an EMBL/GenBank/DDBJ whole genome shotgun (WGS) entry which is preliminary data.</text>
</comment>
<reference evidence="1 2" key="1">
    <citation type="submission" date="2012-01" db="EMBL/GenBank/DDBJ databases">
        <title>The Genome Sequence of Treponema denticola SP33.</title>
        <authorList>
            <consortium name="The Broad Institute Genome Sequencing Platform"/>
            <person name="Earl A."/>
            <person name="Ward D."/>
            <person name="Feldgarden M."/>
            <person name="Gevers D."/>
            <person name="Blanton J.M."/>
            <person name="Fenno C.J."/>
            <person name="Baranova O.V."/>
            <person name="Mathney J."/>
            <person name="Dewhirst F.E."/>
            <person name="Izard J."/>
            <person name="Young S.K."/>
            <person name="Zeng Q."/>
            <person name="Gargeya S."/>
            <person name="Fitzgerald M."/>
            <person name="Haas B."/>
            <person name="Abouelleil A."/>
            <person name="Alvarado L."/>
            <person name="Arachchi H.M."/>
            <person name="Berlin A."/>
            <person name="Chapman S.B."/>
            <person name="Gearin G."/>
            <person name="Goldberg J."/>
            <person name="Griggs A."/>
            <person name="Gujja S."/>
            <person name="Hansen M."/>
            <person name="Heiman D."/>
            <person name="Howarth C."/>
            <person name="Larimer J."/>
            <person name="Lui A."/>
            <person name="MacDonald P.J.P."/>
            <person name="McCowen C."/>
            <person name="Montmayeur A."/>
            <person name="Murphy C."/>
            <person name="Neiman D."/>
            <person name="Pearson M."/>
            <person name="Priest M."/>
            <person name="Roberts A."/>
            <person name="Saif S."/>
            <person name="Shea T."/>
            <person name="Sisk P."/>
            <person name="Stolte C."/>
            <person name="Sykes S."/>
            <person name="Wortman J."/>
            <person name="Nusbaum C."/>
            <person name="Birren B."/>
        </authorList>
    </citation>
    <scope>NUCLEOTIDE SEQUENCE [LARGE SCALE GENOMIC DNA]</scope>
    <source>
        <strain evidence="1 2">SP33</strain>
    </source>
</reference>
<dbReference type="AlphaFoldDB" id="M2B3X1"/>
<name>M2B3X1_TREDN</name>
<protein>
    <submittedName>
        <fullName evidence="1">Uncharacterized protein</fullName>
    </submittedName>
</protein>
<dbReference type="RefSeq" id="WP_010697671.1">
    <property type="nucleotide sequence ID" value="NZ_KB442455.1"/>
</dbReference>
<dbReference type="PATRIC" id="fig|999437.3.peg.2751"/>
<dbReference type="EMBL" id="AGDZ01000039">
    <property type="protein sequence ID" value="EMB19572.1"/>
    <property type="molecule type" value="Genomic_DNA"/>
</dbReference>
<organism evidence="1 2">
    <name type="scientific">Treponema denticola SP33</name>
    <dbReference type="NCBI Taxonomy" id="999437"/>
    <lineage>
        <taxon>Bacteria</taxon>
        <taxon>Pseudomonadati</taxon>
        <taxon>Spirochaetota</taxon>
        <taxon>Spirochaetia</taxon>
        <taxon>Spirochaetales</taxon>
        <taxon>Treponemataceae</taxon>
        <taxon>Treponema</taxon>
    </lineage>
</organism>
<dbReference type="HOGENOM" id="CLU_2921404_0_0_12"/>
<evidence type="ECO:0000313" key="2">
    <source>
        <dbReference type="Proteomes" id="UP000016183"/>
    </source>
</evidence>
<sequence>MNIKAQECYTKFINEVSEILGIGKPADILKLCKAASIFEHEIATQAFDAGREYEKMKREAK</sequence>
<gene>
    <name evidence="1" type="ORF">HMPREF9733_02672</name>
</gene>
<proteinExistence type="predicted"/>
<evidence type="ECO:0000313" key="1">
    <source>
        <dbReference type="EMBL" id="EMB19572.1"/>
    </source>
</evidence>